<reference evidence="7 8" key="1">
    <citation type="journal article" date="2007" name="Nat. Biotechnol.">
        <title>Genome sequence of the lignocellulose-bioconverting and xylose-fermenting yeast Pichia stipitis.</title>
        <authorList>
            <person name="Jeffries T.W."/>
            <person name="Grigoriev I.V."/>
            <person name="Grimwood J."/>
            <person name="Laplaza J.M."/>
            <person name="Aerts A."/>
            <person name="Salamov A."/>
            <person name="Schmutz J."/>
            <person name="Lindquist E."/>
            <person name="Dehal P."/>
            <person name="Shapiro H."/>
            <person name="Jin Y.S."/>
            <person name="Passoth V."/>
            <person name="Richardson P.M."/>
        </authorList>
    </citation>
    <scope>NUCLEOTIDE SEQUENCE [LARGE SCALE GENOMIC DNA]</scope>
    <source>
        <strain evidence="8">ATCC 58785 / CBS 6054 / NBRC 10063 / NRRL Y-11545</strain>
    </source>
</reference>
<dbReference type="Pfam" id="PF13640">
    <property type="entry name" value="2OG-FeII_Oxy_3"/>
    <property type="match status" value="1"/>
</dbReference>
<dbReference type="InParanoid" id="A3LN14"/>
<sequence>MPPKKSRARSDAVYKFPDGFINLSVNLNKSFFKPQPETLIEDQIVVIEKFFASDLCNELIRSFEKQLTLETTPIIKSKEYAVRFNDRCSLTDFKSAEILWNYLRSLLLQQTEYEDEEIDKIKDNFSAACGLNPQLRIYRYRSGHHFNPHYDESVVCPLNDKGTSKGKTKWTLLIYLTGDEEFKGGGTIFHSEMGGTESLNIHPGKGMALLHKHGDDCLLHEAELVKSGVKWVLRSDVAYPL</sequence>
<dbReference type="OrthoDB" id="69177at2759"/>
<keyword evidence="8" id="KW-1185">Reference proteome</keyword>
<dbReference type="InterPro" id="IPR044862">
    <property type="entry name" value="Pro_4_hyd_alph_FE2OG_OXY"/>
</dbReference>
<proteinExistence type="predicted"/>
<dbReference type="eggNOG" id="ENOG502QR14">
    <property type="taxonomic scope" value="Eukaryota"/>
</dbReference>
<evidence type="ECO:0000256" key="2">
    <source>
        <dbReference type="ARBA" id="ARBA00022723"/>
    </source>
</evidence>
<evidence type="ECO:0000313" key="8">
    <source>
        <dbReference type="Proteomes" id="UP000002258"/>
    </source>
</evidence>
<evidence type="ECO:0000313" key="7">
    <source>
        <dbReference type="EMBL" id="ABN64779.2"/>
    </source>
</evidence>
<keyword evidence="3" id="KW-0223">Dioxygenase</keyword>
<dbReference type="HOGENOM" id="CLU_041456_0_1_1"/>
<dbReference type="GeneID" id="4836948"/>
<dbReference type="Proteomes" id="UP000002258">
    <property type="component" value="Chromosome 2"/>
</dbReference>
<dbReference type="GO" id="GO:0005783">
    <property type="term" value="C:endoplasmic reticulum"/>
    <property type="evidence" value="ECO:0007669"/>
    <property type="project" value="TreeGrafter"/>
</dbReference>
<evidence type="ECO:0000259" key="6">
    <source>
        <dbReference type="PROSITE" id="PS51471"/>
    </source>
</evidence>
<keyword evidence="5" id="KW-0408">Iron</keyword>
<dbReference type="GO" id="GO:0031418">
    <property type="term" value="F:L-ascorbic acid binding"/>
    <property type="evidence" value="ECO:0007669"/>
    <property type="project" value="InterPro"/>
</dbReference>
<dbReference type="SMART" id="SM00702">
    <property type="entry name" value="P4Hc"/>
    <property type="match status" value="1"/>
</dbReference>
<dbReference type="PROSITE" id="PS51471">
    <property type="entry name" value="FE2OG_OXY"/>
    <property type="match status" value="1"/>
</dbReference>
<dbReference type="InterPro" id="IPR045054">
    <property type="entry name" value="P4HA-like"/>
</dbReference>
<dbReference type="InterPro" id="IPR005123">
    <property type="entry name" value="Oxoglu/Fe-dep_dioxygenase_dom"/>
</dbReference>
<dbReference type="PANTHER" id="PTHR10869:SF236">
    <property type="entry name" value="PROLYL 4-HYDROXYLASE ALPHA SUBUNIT DOMAIN-CONTAINING PROTEIN"/>
    <property type="match status" value="1"/>
</dbReference>
<dbReference type="AlphaFoldDB" id="A3LN14"/>
<comment type="cofactor">
    <cofactor evidence="1">
        <name>L-ascorbate</name>
        <dbReference type="ChEBI" id="CHEBI:38290"/>
    </cofactor>
</comment>
<dbReference type="Gene3D" id="2.60.120.620">
    <property type="entry name" value="q2cbj1_9rhob like domain"/>
    <property type="match status" value="1"/>
</dbReference>
<evidence type="ECO:0000256" key="4">
    <source>
        <dbReference type="ARBA" id="ARBA00023002"/>
    </source>
</evidence>
<evidence type="ECO:0000256" key="3">
    <source>
        <dbReference type="ARBA" id="ARBA00022964"/>
    </source>
</evidence>
<dbReference type="KEGG" id="pic:PICST_54622"/>
<accession>A3LN14</accession>
<gene>
    <name evidence="7" type="ORF">PICST_54622</name>
</gene>
<dbReference type="RefSeq" id="XP_001382808.2">
    <property type="nucleotide sequence ID" value="XM_001382771.1"/>
</dbReference>
<dbReference type="GO" id="GO:0004656">
    <property type="term" value="F:procollagen-proline 4-dioxygenase activity"/>
    <property type="evidence" value="ECO:0007669"/>
    <property type="project" value="TreeGrafter"/>
</dbReference>
<feature type="domain" description="Fe2OG dioxygenase" evidence="6">
    <location>
        <begin position="130"/>
        <end position="239"/>
    </location>
</feature>
<dbReference type="OMA" id="QFFGQHY"/>
<dbReference type="PANTHER" id="PTHR10869">
    <property type="entry name" value="PROLYL 4-HYDROXYLASE ALPHA SUBUNIT"/>
    <property type="match status" value="1"/>
</dbReference>
<dbReference type="InterPro" id="IPR006620">
    <property type="entry name" value="Pro_4_hyd_alph"/>
</dbReference>
<name>A3LN14_PICST</name>
<protein>
    <recommendedName>
        <fullName evidence="6">Fe2OG dioxygenase domain-containing protein</fullName>
    </recommendedName>
</protein>
<dbReference type="GO" id="GO:0005506">
    <property type="term" value="F:iron ion binding"/>
    <property type="evidence" value="ECO:0007669"/>
    <property type="project" value="InterPro"/>
</dbReference>
<organism evidence="7 8">
    <name type="scientific">Scheffersomyces stipitis (strain ATCC 58785 / CBS 6054 / NBRC 10063 / NRRL Y-11545)</name>
    <name type="common">Yeast</name>
    <name type="synonym">Pichia stipitis</name>
    <dbReference type="NCBI Taxonomy" id="322104"/>
    <lineage>
        <taxon>Eukaryota</taxon>
        <taxon>Fungi</taxon>
        <taxon>Dikarya</taxon>
        <taxon>Ascomycota</taxon>
        <taxon>Saccharomycotina</taxon>
        <taxon>Pichiomycetes</taxon>
        <taxon>Debaryomycetaceae</taxon>
        <taxon>Scheffersomyces</taxon>
    </lineage>
</organism>
<keyword evidence="4" id="KW-0560">Oxidoreductase</keyword>
<evidence type="ECO:0000256" key="1">
    <source>
        <dbReference type="ARBA" id="ARBA00001961"/>
    </source>
</evidence>
<keyword evidence="2" id="KW-0479">Metal-binding</keyword>
<dbReference type="EMBL" id="CP000496">
    <property type="protein sequence ID" value="ABN64779.2"/>
    <property type="molecule type" value="Genomic_DNA"/>
</dbReference>
<evidence type="ECO:0000256" key="5">
    <source>
        <dbReference type="ARBA" id="ARBA00023004"/>
    </source>
</evidence>